<dbReference type="InterPro" id="IPR006616">
    <property type="entry name" value="DM9_repeat"/>
</dbReference>
<dbReference type="Pfam" id="PF11901">
    <property type="entry name" value="DM9"/>
    <property type="match status" value="1"/>
</dbReference>
<name>A0A285NCK7_9HYPH</name>
<protein>
    <submittedName>
        <fullName evidence="2">Uncharacterized protein</fullName>
    </submittedName>
</protein>
<evidence type="ECO:0000313" key="2">
    <source>
        <dbReference type="EMBL" id="SNZ07195.1"/>
    </source>
</evidence>
<dbReference type="RefSeq" id="WP_170955935.1">
    <property type="nucleotide sequence ID" value="NZ_OBEL01000001.1"/>
</dbReference>
<dbReference type="SMART" id="SM00696">
    <property type="entry name" value="DM9"/>
    <property type="match status" value="1"/>
</dbReference>
<keyword evidence="1" id="KW-0732">Signal</keyword>
<evidence type="ECO:0000313" key="3">
    <source>
        <dbReference type="Proteomes" id="UP000219439"/>
    </source>
</evidence>
<dbReference type="AlphaFoldDB" id="A0A285NCK7"/>
<feature type="chain" id="PRO_5012718644" evidence="1">
    <location>
        <begin position="29"/>
        <end position="176"/>
    </location>
</feature>
<evidence type="ECO:0000256" key="1">
    <source>
        <dbReference type="SAM" id="SignalP"/>
    </source>
</evidence>
<gene>
    <name evidence="2" type="ORF">SAMN06265368_0711</name>
</gene>
<feature type="signal peptide" evidence="1">
    <location>
        <begin position="1"/>
        <end position="28"/>
    </location>
</feature>
<dbReference type="Proteomes" id="UP000219439">
    <property type="component" value="Unassembled WGS sequence"/>
</dbReference>
<organism evidence="2 3">
    <name type="scientific">Cohaesibacter gelatinilyticus</name>
    <dbReference type="NCBI Taxonomy" id="372072"/>
    <lineage>
        <taxon>Bacteria</taxon>
        <taxon>Pseudomonadati</taxon>
        <taxon>Pseudomonadota</taxon>
        <taxon>Alphaproteobacteria</taxon>
        <taxon>Hyphomicrobiales</taxon>
        <taxon>Cohaesibacteraceae</taxon>
    </lineage>
</organism>
<dbReference type="EMBL" id="OBEL01000001">
    <property type="protein sequence ID" value="SNZ07195.1"/>
    <property type="molecule type" value="Genomic_DNA"/>
</dbReference>
<accession>A0A285NCK7</accession>
<sequence>MKNRSKLASMALLLPFIGMGLVPSPAHALKIEDPAHMQWIYLAGKAIPDSLYSAGKTEDQIVRVCRVRHRKDFEIGYLEDLRCQIGGDGMSRPYSEYEVLIFAKNTDWVSAKRRQLPANAEDVSAGTLRGDRKLYMCRIDYEDTITVGTINSEGYCITGYKTGELKSDEFDILIRQ</sequence>
<dbReference type="PANTHER" id="PTHR31649:SF1">
    <property type="entry name" value="FARNESOIC ACID O-METHYL TRANSFERASE DOMAIN-CONTAINING PROTEIN"/>
    <property type="match status" value="1"/>
</dbReference>
<reference evidence="2 3" key="1">
    <citation type="submission" date="2017-09" db="EMBL/GenBank/DDBJ databases">
        <authorList>
            <person name="Ehlers B."/>
            <person name="Leendertz F.H."/>
        </authorList>
    </citation>
    <scope>NUCLEOTIDE SEQUENCE [LARGE SCALE GENOMIC DNA]</scope>
    <source>
        <strain evidence="2 3">DSM 18289</strain>
    </source>
</reference>
<proteinExistence type="predicted"/>
<dbReference type="PANTHER" id="PTHR31649">
    <property type="entry name" value="AGAP009604-PA"/>
    <property type="match status" value="1"/>
</dbReference>
<keyword evidence="3" id="KW-1185">Reference proteome</keyword>